<comment type="subcellular location">
    <subcellularLocation>
        <location evidence="2">Plastid</location>
        <location evidence="2">Chloroplast thylakoid lumen</location>
    </subcellularLocation>
</comment>
<evidence type="ECO:0000256" key="6">
    <source>
        <dbReference type="ARBA" id="ARBA00022640"/>
    </source>
</evidence>
<dbReference type="InterPro" id="IPR044183">
    <property type="entry name" value="PNSL4/FKBP13-like"/>
</dbReference>
<dbReference type="InterPro" id="IPR011990">
    <property type="entry name" value="TPR-like_helical_dom_sf"/>
</dbReference>
<keyword evidence="14" id="KW-0472">Membrane</keyword>
<evidence type="ECO:0000313" key="17">
    <source>
        <dbReference type="Proteomes" id="UP000237105"/>
    </source>
</evidence>
<dbReference type="STRING" id="3476.A0A2P5B270"/>
<comment type="caution">
    <text evidence="16">The sequence shown here is derived from an EMBL/GenBank/DDBJ whole genome shotgun (WGS) entry which is preliminary data.</text>
</comment>
<feature type="repeat" description="PPR" evidence="13">
    <location>
        <begin position="5"/>
        <end position="43"/>
    </location>
</feature>
<keyword evidence="17" id="KW-1185">Reference proteome</keyword>
<feature type="repeat" description="PPR" evidence="13">
    <location>
        <begin position="116"/>
        <end position="150"/>
    </location>
</feature>
<feature type="repeat" description="PPR" evidence="13">
    <location>
        <begin position="81"/>
        <end position="115"/>
    </location>
</feature>
<evidence type="ECO:0000256" key="4">
    <source>
        <dbReference type="ARBA" id="ARBA00013194"/>
    </source>
</evidence>
<keyword evidence="14" id="KW-1133">Transmembrane helix</keyword>
<keyword evidence="14" id="KW-0812">Transmembrane</keyword>
<protein>
    <recommendedName>
        <fullName evidence="4 12">peptidylprolyl isomerase</fullName>
        <ecNumber evidence="4 12">5.2.1.8</ecNumber>
    </recommendedName>
</protein>
<dbReference type="InterPro" id="IPR046357">
    <property type="entry name" value="PPIase_dom_sf"/>
</dbReference>
<keyword evidence="11" id="KW-1015">Disulfide bond</keyword>
<dbReference type="Pfam" id="PF00254">
    <property type="entry name" value="FKBP_C"/>
    <property type="match status" value="1"/>
</dbReference>
<dbReference type="PANTHER" id="PTHR47833:SF2">
    <property type="entry name" value="PEPTIDYLPROLYL ISOMERASE"/>
    <property type="match status" value="1"/>
</dbReference>
<comment type="similarity">
    <text evidence="3">Belongs to the FKBP-type PPIase family.</text>
</comment>
<keyword evidence="10 12" id="KW-0697">Rotamase</keyword>
<evidence type="ECO:0000256" key="9">
    <source>
        <dbReference type="ARBA" id="ARBA00023078"/>
    </source>
</evidence>
<keyword evidence="6" id="KW-0934">Plastid</keyword>
<comment type="catalytic activity">
    <reaction evidence="1 12">
        <text>[protein]-peptidylproline (omega=180) = [protein]-peptidylproline (omega=0)</text>
        <dbReference type="Rhea" id="RHEA:16237"/>
        <dbReference type="Rhea" id="RHEA-COMP:10747"/>
        <dbReference type="Rhea" id="RHEA-COMP:10748"/>
        <dbReference type="ChEBI" id="CHEBI:83833"/>
        <dbReference type="ChEBI" id="CHEBI:83834"/>
        <dbReference type="EC" id="5.2.1.8"/>
    </reaction>
</comment>
<feature type="domain" description="PPIase FKBP-type" evidence="15">
    <location>
        <begin position="360"/>
        <end position="459"/>
    </location>
</feature>
<evidence type="ECO:0000256" key="10">
    <source>
        <dbReference type="ARBA" id="ARBA00023110"/>
    </source>
</evidence>
<dbReference type="Proteomes" id="UP000237105">
    <property type="component" value="Unassembled WGS sequence"/>
</dbReference>
<proteinExistence type="inferred from homology"/>
<evidence type="ECO:0000256" key="12">
    <source>
        <dbReference type="PROSITE-ProRule" id="PRU00277"/>
    </source>
</evidence>
<gene>
    <name evidence="16" type="ORF">PanWU01x14_278610</name>
</gene>
<keyword evidence="9" id="KW-0793">Thylakoid</keyword>
<keyword evidence="12 16" id="KW-0413">Isomerase</keyword>
<feature type="transmembrane region" description="Helical" evidence="14">
    <location>
        <begin position="187"/>
        <end position="204"/>
    </location>
</feature>
<dbReference type="NCBIfam" id="TIGR00756">
    <property type="entry name" value="PPR"/>
    <property type="match status" value="1"/>
</dbReference>
<keyword evidence="5" id="KW-0150">Chloroplast</keyword>
<dbReference type="GO" id="GO:0003755">
    <property type="term" value="F:peptidyl-prolyl cis-trans isomerase activity"/>
    <property type="evidence" value="ECO:0007669"/>
    <property type="project" value="UniProtKB-KW"/>
</dbReference>
<dbReference type="Gene3D" id="3.10.50.40">
    <property type="match status" value="1"/>
</dbReference>
<keyword evidence="8" id="KW-0809">Transit peptide</keyword>
<dbReference type="OrthoDB" id="1902587at2759"/>
<dbReference type="PROSITE" id="PS51375">
    <property type="entry name" value="PPR"/>
    <property type="match status" value="3"/>
</dbReference>
<evidence type="ECO:0000313" key="16">
    <source>
        <dbReference type="EMBL" id="PON42883.1"/>
    </source>
</evidence>
<dbReference type="GO" id="GO:0009543">
    <property type="term" value="C:chloroplast thylakoid lumen"/>
    <property type="evidence" value="ECO:0007669"/>
    <property type="project" value="UniProtKB-SubCell"/>
</dbReference>
<reference evidence="17" key="1">
    <citation type="submission" date="2016-06" db="EMBL/GenBank/DDBJ databases">
        <title>Parallel loss of symbiosis genes in relatives of nitrogen-fixing non-legume Parasponia.</title>
        <authorList>
            <person name="Van Velzen R."/>
            <person name="Holmer R."/>
            <person name="Bu F."/>
            <person name="Rutten L."/>
            <person name="Van Zeijl A."/>
            <person name="Liu W."/>
            <person name="Santuari L."/>
            <person name="Cao Q."/>
            <person name="Sharma T."/>
            <person name="Shen D."/>
            <person name="Roswanjaya Y."/>
            <person name="Wardhani T."/>
            <person name="Kalhor M.S."/>
            <person name="Jansen J."/>
            <person name="Van den Hoogen J."/>
            <person name="Gungor B."/>
            <person name="Hartog M."/>
            <person name="Hontelez J."/>
            <person name="Verver J."/>
            <person name="Yang W.-C."/>
            <person name="Schijlen E."/>
            <person name="Repin R."/>
            <person name="Schilthuizen M."/>
            <person name="Schranz E."/>
            <person name="Heidstra R."/>
            <person name="Miyata K."/>
            <person name="Fedorova E."/>
            <person name="Kohlen W."/>
            <person name="Bisseling T."/>
            <person name="Smit S."/>
            <person name="Geurts R."/>
        </authorList>
    </citation>
    <scope>NUCLEOTIDE SEQUENCE [LARGE SCALE GENOMIC DNA]</scope>
    <source>
        <strain evidence="17">cv. WU1-14</strain>
    </source>
</reference>
<evidence type="ECO:0000256" key="14">
    <source>
        <dbReference type="SAM" id="Phobius"/>
    </source>
</evidence>
<dbReference type="InterPro" id="IPR002885">
    <property type="entry name" value="PPR_rpt"/>
</dbReference>
<evidence type="ECO:0000256" key="3">
    <source>
        <dbReference type="ARBA" id="ARBA00006577"/>
    </source>
</evidence>
<organism evidence="16 17">
    <name type="scientific">Parasponia andersonii</name>
    <name type="common">Sponia andersonii</name>
    <dbReference type="NCBI Taxonomy" id="3476"/>
    <lineage>
        <taxon>Eukaryota</taxon>
        <taxon>Viridiplantae</taxon>
        <taxon>Streptophyta</taxon>
        <taxon>Embryophyta</taxon>
        <taxon>Tracheophyta</taxon>
        <taxon>Spermatophyta</taxon>
        <taxon>Magnoliopsida</taxon>
        <taxon>eudicotyledons</taxon>
        <taxon>Gunneridae</taxon>
        <taxon>Pentapetalae</taxon>
        <taxon>rosids</taxon>
        <taxon>fabids</taxon>
        <taxon>Rosales</taxon>
        <taxon>Cannabaceae</taxon>
        <taxon>Parasponia</taxon>
    </lineage>
</organism>
<evidence type="ECO:0000256" key="2">
    <source>
        <dbReference type="ARBA" id="ARBA00004456"/>
    </source>
</evidence>
<dbReference type="FunFam" id="1.25.40.10:FF:000144">
    <property type="entry name" value="Pentatricopeptide repeat-containing protein, mitochondrial"/>
    <property type="match status" value="1"/>
</dbReference>
<evidence type="ECO:0000256" key="5">
    <source>
        <dbReference type="ARBA" id="ARBA00022528"/>
    </source>
</evidence>
<dbReference type="AlphaFoldDB" id="A0A2P5B270"/>
<evidence type="ECO:0000256" key="7">
    <source>
        <dbReference type="ARBA" id="ARBA00022737"/>
    </source>
</evidence>
<sequence>MPVRNTVTWNTMMTGYSSSHKQWLDEQGLSLFRDMVMSEGLKPDQVTDLNVELGTVLVDMSAKCGLMNSVVQVFELIHERTDMSWTTLICGAARHVYSEEALSLFELMQKEGIRPNELTFSGILTACVHTGLVEEGQKFFRMIQECGLELTIQHYGCMDRLMMGRQGWYEMAEKVTEKVLGIVNRRMMVGFILSYVICMLWVVNGMMQKGQKYKDICISVSGFLFGLRVGHLEAYYWRRLEMSSMASSLGTCNPIRLKIQGSTPNRGLLTSELAPTVKISSHVHKESSLLLQVAEKPKPSLHGRREIIGFGLSFGLFDALFQLHPTVAAAEGGACDYTVAPSGLAFCDKLVGYGPEASKGQLIKAHYVGKLENGKVFDSSYNRGKPLTFRIGVGEVIKGWDQGILGGDGVPPMLAGGKRTLKLPPELGYGVRGAGCRGGSCIIPPDSVLLFDVEFIGKAS</sequence>
<dbReference type="Gene3D" id="1.25.40.10">
    <property type="entry name" value="Tetratricopeptide repeat domain"/>
    <property type="match status" value="1"/>
</dbReference>
<evidence type="ECO:0000259" key="15">
    <source>
        <dbReference type="PROSITE" id="PS50059"/>
    </source>
</evidence>
<keyword evidence="7" id="KW-0677">Repeat</keyword>
<evidence type="ECO:0000256" key="1">
    <source>
        <dbReference type="ARBA" id="ARBA00000971"/>
    </source>
</evidence>
<dbReference type="PANTHER" id="PTHR47833">
    <property type="entry name" value="PHOTOSYNTHETIC NDH SUBUNIT OF LUMENAL LOCATION 4, CHLOROPLASTIC"/>
    <property type="match status" value="1"/>
</dbReference>
<accession>A0A2P5B270</accession>
<evidence type="ECO:0000256" key="11">
    <source>
        <dbReference type="ARBA" id="ARBA00023157"/>
    </source>
</evidence>
<dbReference type="InterPro" id="IPR001179">
    <property type="entry name" value="PPIase_FKBP_dom"/>
</dbReference>
<dbReference type="EC" id="5.2.1.8" evidence="4 12"/>
<name>A0A2P5B270_PARAD</name>
<dbReference type="SUPFAM" id="SSF54534">
    <property type="entry name" value="FKBP-like"/>
    <property type="match status" value="1"/>
</dbReference>
<dbReference type="FunFam" id="3.10.50.40:FF:000032">
    <property type="entry name" value="Peptidylprolyl isomerase"/>
    <property type="match status" value="1"/>
</dbReference>
<dbReference type="Pfam" id="PF13041">
    <property type="entry name" value="PPR_2"/>
    <property type="match status" value="1"/>
</dbReference>
<dbReference type="EMBL" id="JXTB01000381">
    <property type="protein sequence ID" value="PON42883.1"/>
    <property type="molecule type" value="Genomic_DNA"/>
</dbReference>
<evidence type="ECO:0000256" key="8">
    <source>
        <dbReference type="ARBA" id="ARBA00022946"/>
    </source>
</evidence>
<dbReference type="PROSITE" id="PS50059">
    <property type="entry name" value="FKBP_PPIASE"/>
    <property type="match status" value="1"/>
</dbReference>
<evidence type="ECO:0000256" key="13">
    <source>
        <dbReference type="PROSITE-ProRule" id="PRU00708"/>
    </source>
</evidence>